<name>V7ALM0_PHAVU</name>
<proteinExistence type="predicted"/>
<organism evidence="1 2">
    <name type="scientific">Phaseolus vulgaris</name>
    <name type="common">Kidney bean</name>
    <name type="synonym">French bean</name>
    <dbReference type="NCBI Taxonomy" id="3885"/>
    <lineage>
        <taxon>Eukaryota</taxon>
        <taxon>Viridiplantae</taxon>
        <taxon>Streptophyta</taxon>
        <taxon>Embryophyta</taxon>
        <taxon>Tracheophyta</taxon>
        <taxon>Spermatophyta</taxon>
        <taxon>Magnoliopsida</taxon>
        <taxon>eudicotyledons</taxon>
        <taxon>Gunneridae</taxon>
        <taxon>Pentapetalae</taxon>
        <taxon>rosids</taxon>
        <taxon>fabids</taxon>
        <taxon>Fabales</taxon>
        <taxon>Fabaceae</taxon>
        <taxon>Papilionoideae</taxon>
        <taxon>50 kb inversion clade</taxon>
        <taxon>NPAAA clade</taxon>
        <taxon>indigoferoid/millettioid clade</taxon>
        <taxon>Phaseoleae</taxon>
        <taxon>Phaseolus</taxon>
    </lineage>
</organism>
<dbReference type="AlphaFoldDB" id="V7ALM0"/>
<dbReference type="Gramene" id="ESW05046">
    <property type="protein sequence ID" value="ESW05046"/>
    <property type="gene ID" value="PHAVU_011G1473000g"/>
</dbReference>
<sequence>MLNVRLEKALKEGVKVVHELVMKIVKAKKDEITSNGRKGGIDLL</sequence>
<dbReference type="Proteomes" id="UP000000226">
    <property type="component" value="Chromosome 11"/>
</dbReference>
<evidence type="ECO:0000313" key="2">
    <source>
        <dbReference type="Proteomes" id="UP000000226"/>
    </source>
</evidence>
<gene>
    <name evidence="1" type="ORF">PHAVU_011G1473000g</name>
</gene>
<feature type="non-terminal residue" evidence="1">
    <location>
        <position position="44"/>
    </location>
</feature>
<keyword evidence="2" id="KW-1185">Reference proteome</keyword>
<accession>V7ALM0</accession>
<evidence type="ECO:0000313" key="1">
    <source>
        <dbReference type="EMBL" id="ESW05046.1"/>
    </source>
</evidence>
<dbReference type="EMBL" id="CM002298">
    <property type="protein sequence ID" value="ESW05046.1"/>
    <property type="molecule type" value="Genomic_DNA"/>
</dbReference>
<reference evidence="2" key="1">
    <citation type="journal article" date="2014" name="Nat. Genet.">
        <title>A reference genome for common bean and genome-wide analysis of dual domestications.</title>
        <authorList>
            <person name="Schmutz J."/>
            <person name="McClean P.E."/>
            <person name="Mamidi S."/>
            <person name="Wu G.A."/>
            <person name="Cannon S.B."/>
            <person name="Grimwood J."/>
            <person name="Jenkins J."/>
            <person name="Shu S."/>
            <person name="Song Q."/>
            <person name="Chavarro C."/>
            <person name="Torres-Torres M."/>
            <person name="Geffroy V."/>
            <person name="Moghaddam S.M."/>
            <person name="Gao D."/>
            <person name="Abernathy B."/>
            <person name="Barry K."/>
            <person name="Blair M."/>
            <person name="Brick M.A."/>
            <person name="Chovatia M."/>
            <person name="Gepts P."/>
            <person name="Goodstein D.M."/>
            <person name="Gonzales M."/>
            <person name="Hellsten U."/>
            <person name="Hyten D.L."/>
            <person name="Jia G."/>
            <person name="Kelly J.D."/>
            <person name="Kudrna D."/>
            <person name="Lee R."/>
            <person name="Richard M.M."/>
            <person name="Miklas P.N."/>
            <person name="Osorno J.M."/>
            <person name="Rodrigues J."/>
            <person name="Thareau V."/>
            <person name="Urrea C.A."/>
            <person name="Wang M."/>
            <person name="Yu Y."/>
            <person name="Zhang M."/>
            <person name="Wing R.A."/>
            <person name="Cregan P.B."/>
            <person name="Rokhsar D.S."/>
            <person name="Jackson S.A."/>
        </authorList>
    </citation>
    <scope>NUCLEOTIDE SEQUENCE [LARGE SCALE GENOMIC DNA]</scope>
    <source>
        <strain evidence="2">cv. G19833</strain>
    </source>
</reference>
<dbReference type="OrthoDB" id="1470350at2759"/>
<protein>
    <submittedName>
        <fullName evidence="1">Uncharacterized protein</fullName>
    </submittedName>
</protein>